<sequence length="282" mass="32995">MATNELILLPYYRELYQKVLAEDFVINDYCDNPSGTKTVELLSPRIELDPMQPILEFNGRKTPVKYAEAEIDWYNSMDLSVEEIGKKAEIWRKVASEEGLVNSNYGWCIYSGDNYAQYQNCLKELMTAPDSRRACMIYQRPSMWQDYNYKGMSDFICTWGTHWFIRRKKLVCIVLMRSNDAVFGFFNDFYWHCHVYKQMLEDLRKTYPDLESGSIIWCPDSFHVYERHFDMLKKMCEPTPEEVKQAEIDGALNVLGYNEESSLTSDFMKLAENKGDADAGQS</sequence>
<comment type="similarity">
    <text evidence="1">Belongs to the thymidylate synthase family.</text>
</comment>
<dbReference type="GO" id="GO:0004799">
    <property type="term" value="F:thymidylate synthase activity"/>
    <property type="evidence" value="ECO:0007669"/>
    <property type="project" value="TreeGrafter"/>
</dbReference>
<dbReference type="InterPro" id="IPR023451">
    <property type="entry name" value="Thymidate_synth/dCMP_Mease_dom"/>
</dbReference>
<reference evidence="5" key="1">
    <citation type="journal article" date="2021" name="Proc. Natl. Acad. Sci. U.S.A.">
        <title>A Catalog of Tens of Thousands of Viruses from Human Metagenomes Reveals Hidden Associations with Chronic Diseases.</title>
        <authorList>
            <person name="Tisza M.J."/>
            <person name="Buck C.B."/>
        </authorList>
    </citation>
    <scope>NUCLEOTIDE SEQUENCE</scope>
    <source>
        <strain evidence="5">CtYh54</strain>
    </source>
</reference>
<evidence type="ECO:0000313" key="5">
    <source>
        <dbReference type="EMBL" id="DAD80411.1"/>
    </source>
</evidence>
<protein>
    <recommendedName>
        <fullName evidence="4">Thymidylate synthase/dCMP hydroxymethylase domain-containing protein</fullName>
    </recommendedName>
</protein>
<keyword evidence="2" id="KW-0489">Methyltransferase</keyword>
<dbReference type="GO" id="GO:0006231">
    <property type="term" value="P:dTMP biosynthetic process"/>
    <property type="evidence" value="ECO:0007669"/>
    <property type="project" value="TreeGrafter"/>
</dbReference>
<dbReference type="SUPFAM" id="SSF55831">
    <property type="entry name" value="Thymidylate synthase/dCMP hydroxymethylase"/>
    <property type="match status" value="1"/>
</dbReference>
<keyword evidence="3" id="KW-0808">Transferase</keyword>
<dbReference type="GO" id="GO:0032259">
    <property type="term" value="P:methylation"/>
    <property type="evidence" value="ECO:0007669"/>
    <property type="project" value="UniProtKB-KW"/>
</dbReference>
<dbReference type="PANTHER" id="PTHR11548:SF1">
    <property type="entry name" value="THYMIDYLATE SYNTHASE 1"/>
    <property type="match status" value="1"/>
</dbReference>
<dbReference type="Pfam" id="PF00303">
    <property type="entry name" value="Thymidylat_synt"/>
    <property type="match status" value="1"/>
</dbReference>
<organism evidence="5">
    <name type="scientific">Siphoviridae sp. ctYh54</name>
    <dbReference type="NCBI Taxonomy" id="2826379"/>
    <lineage>
        <taxon>Viruses</taxon>
        <taxon>Duplodnaviria</taxon>
        <taxon>Heunggongvirae</taxon>
        <taxon>Uroviricota</taxon>
        <taxon>Caudoviricetes</taxon>
    </lineage>
</organism>
<evidence type="ECO:0000256" key="2">
    <source>
        <dbReference type="ARBA" id="ARBA00022603"/>
    </source>
</evidence>
<evidence type="ECO:0000259" key="4">
    <source>
        <dbReference type="Pfam" id="PF00303"/>
    </source>
</evidence>
<evidence type="ECO:0000256" key="3">
    <source>
        <dbReference type="ARBA" id="ARBA00022679"/>
    </source>
</evidence>
<name>A0A8S5MEN9_9CAUD</name>
<dbReference type="InterPro" id="IPR045097">
    <property type="entry name" value="Thymidate_synth/dCMP_Mease"/>
</dbReference>
<dbReference type="PANTHER" id="PTHR11548">
    <property type="entry name" value="THYMIDYLATE SYNTHASE 1"/>
    <property type="match status" value="1"/>
</dbReference>
<accession>A0A8S5MEN9</accession>
<dbReference type="InterPro" id="IPR036926">
    <property type="entry name" value="Thymidate_synth/dCMP_Mease_sf"/>
</dbReference>
<dbReference type="EMBL" id="BK014884">
    <property type="protein sequence ID" value="DAD80411.1"/>
    <property type="molecule type" value="Genomic_DNA"/>
</dbReference>
<evidence type="ECO:0000256" key="1">
    <source>
        <dbReference type="ARBA" id="ARBA00009972"/>
    </source>
</evidence>
<dbReference type="Gene3D" id="3.30.572.10">
    <property type="entry name" value="Thymidylate synthase/dCMP hydroxymethylase domain"/>
    <property type="match status" value="1"/>
</dbReference>
<feature type="domain" description="Thymidylate synthase/dCMP hydroxymethylase" evidence="4">
    <location>
        <begin position="12"/>
        <end position="249"/>
    </location>
</feature>
<proteinExistence type="inferred from homology"/>